<accession>A0ABQ9U4L7</accession>
<dbReference type="InterPro" id="IPR031688">
    <property type="entry name" value="CAC1F_C"/>
</dbReference>
<organism evidence="3 4">
    <name type="scientific">Saguinus oedipus</name>
    <name type="common">Cotton-top tamarin</name>
    <name type="synonym">Oedipomidas oedipus</name>
    <dbReference type="NCBI Taxonomy" id="9490"/>
    <lineage>
        <taxon>Eukaryota</taxon>
        <taxon>Metazoa</taxon>
        <taxon>Chordata</taxon>
        <taxon>Craniata</taxon>
        <taxon>Vertebrata</taxon>
        <taxon>Euteleostomi</taxon>
        <taxon>Mammalia</taxon>
        <taxon>Eutheria</taxon>
        <taxon>Euarchontoglires</taxon>
        <taxon>Primates</taxon>
        <taxon>Haplorrhini</taxon>
        <taxon>Platyrrhini</taxon>
        <taxon>Cebidae</taxon>
        <taxon>Callitrichinae</taxon>
        <taxon>Saguinus</taxon>
    </lineage>
</organism>
<evidence type="ECO:0000313" key="3">
    <source>
        <dbReference type="EMBL" id="KAK2091297.1"/>
    </source>
</evidence>
<feature type="compositionally biased region" description="Acidic residues" evidence="1">
    <location>
        <begin position="813"/>
        <end position="827"/>
    </location>
</feature>
<evidence type="ECO:0000259" key="2">
    <source>
        <dbReference type="Pfam" id="PF16885"/>
    </source>
</evidence>
<feature type="region of interest" description="Disordered" evidence="1">
    <location>
        <begin position="82"/>
        <end position="289"/>
    </location>
</feature>
<dbReference type="Proteomes" id="UP001266305">
    <property type="component" value="Unassembled WGS sequence"/>
</dbReference>
<protein>
    <submittedName>
        <fullName evidence="3">Voltage-dependent L-type calcium channel subunit alpha-1D</fullName>
    </submittedName>
</protein>
<comment type="caution">
    <text evidence="3">The sequence shown here is derived from an EMBL/GenBank/DDBJ whole genome shotgun (WGS) entry which is preliminary data.</text>
</comment>
<gene>
    <name evidence="3" type="primary">CACNA1D</name>
    <name evidence="3" type="ORF">P7K49_030581</name>
</gene>
<proteinExistence type="predicted"/>
<dbReference type="EMBL" id="JASSZA010000016">
    <property type="protein sequence ID" value="KAK2091297.1"/>
    <property type="molecule type" value="Genomic_DNA"/>
</dbReference>
<reference evidence="3 4" key="1">
    <citation type="submission" date="2023-05" db="EMBL/GenBank/DDBJ databases">
        <title>B98-5 Cell Line De Novo Hybrid Assembly: An Optical Mapping Approach.</title>
        <authorList>
            <person name="Kananen K."/>
            <person name="Auerbach J.A."/>
            <person name="Kautto E."/>
            <person name="Blachly J.S."/>
        </authorList>
    </citation>
    <scope>NUCLEOTIDE SEQUENCE [LARGE SCALE GENOMIC DNA]</scope>
    <source>
        <strain evidence="3">B95-8</strain>
        <tissue evidence="3">Cell line</tissue>
    </source>
</reference>
<name>A0ABQ9U4L7_SAGOE</name>
<feature type="region of interest" description="Disordered" evidence="1">
    <location>
        <begin position="783"/>
        <end position="827"/>
    </location>
</feature>
<evidence type="ECO:0000313" key="4">
    <source>
        <dbReference type="Proteomes" id="UP001266305"/>
    </source>
</evidence>
<feature type="domain" description="Voltage-gated calcium channel subunit alpha C-terminal" evidence="2">
    <location>
        <begin position="593"/>
        <end position="760"/>
    </location>
</feature>
<dbReference type="Pfam" id="PF16885">
    <property type="entry name" value="CAC1F_C"/>
    <property type="match status" value="1"/>
</dbReference>
<sequence>MARLCSLPSSGLGEIGLLWASLLKTVIETGAGLRTLHDIGPEIRRAISCDLQDDEPEEAKREEDDDVFKVIIPRLATHWPPGNSRAGLQFGQSSATATGHVDERPGSFGKLPMLPSSFPGQFFDLPAGPQPPSLDSPAGYKSPQLGATGRAHSSDSRQLAPPLRKSRNGALLGNHVNHVNSDRRDSLQQTNTTHRPLHVQRPSIPPASDTEKPLFPPAGNSVCHNHHNHNSIGKQVPTSTNANLNNANMSKAAHGKRPSIGNLEHVSENGHHSSHKHDRESQRRSSVKRTPLPEACTVQCCLSPAWEKPGAPGRILGRMHRSDSGDEQLPTICREDPEIHGYFRDPRCLGEQEYFSSEECYEDDSSPTWSRALAHTVAPAWMPSVHLLASSHLSRAFSRALHFISMTGIEVRPPPHRRKENLTEPHEFLSSSIGPSSLRSRHLRSTFALELRDGNSQHIPQHRTSVPNLPLMALAFHWESSMKLRQNYGYYSRYPGRNMDFERPRGYHQPQGFLEDDDLPICYDSRRSPRRRLLPPTPACPSVPSAHGAGFGLASAFVCGLPGQSSKYMNPTGHSAGEEPEWAAVDVLMIPHRRSSFNFECLRRQSSQEEIPSSPTFFPHRTALPLHLMQQQIMAVAGLDSSKAQKYSPSHSTRSWATPPATPPYRDWTPCYTPLIQVEQSEALDQVNGSLPSLLRSSWYTDEPDISYRTFTPASLTIPSSFRNKNSDKQRSADSLVEAVLISEGLGRYARDPKFVSATKHEIADACDLTIDEMESAASTLLNGNVHPRANGDVGPLSHHQDYELQDFGPGYSDEEPDPGRDEEDLADEMICITTL</sequence>
<feature type="compositionally biased region" description="Polar residues" evidence="1">
    <location>
        <begin position="231"/>
        <end position="249"/>
    </location>
</feature>
<feature type="compositionally biased region" description="Basic and acidic residues" evidence="1">
    <location>
        <begin position="265"/>
        <end position="283"/>
    </location>
</feature>
<keyword evidence="4" id="KW-1185">Reference proteome</keyword>
<evidence type="ECO:0000256" key="1">
    <source>
        <dbReference type="SAM" id="MobiDB-lite"/>
    </source>
</evidence>